<dbReference type="Pfam" id="PF12239">
    <property type="entry name" value="DUF3605"/>
    <property type="match status" value="1"/>
</dbReference>
<evidence type="ECO:0000313" key="2">
    <source>
        <dbReference type="Proteomes" id="UP000269276"/>
    </source>
</evidence>
<dbReference type="EMBL" id="QWIP01000236">
    <property type="protein sequence ID" value="RMY68416.1"/>
    <property type="molecule type" value="Genomic_DNA"/>
</dbReference>
<dbReference type="PANTHER" id="PTHR35020">
    <property type="entry name" value="N-ACETYLGLUCOSAMINE-INDUCED PROTEIN 1"/>
    <property type="match status" value="1"/>
</dbReference>
<dbReference type="Proteomes" id="UP000269276">
    <property type="component" value="Unassembled WGS sequence"/>
</dbReference>
<dbReference type="OrthoDB" id="498286at2759"/>
<gene>
    <name evidence="1" type="ORF">D0863_07125</name>
</gene>
<evidence type="ECO:0008006" key="3">
    <source>
        <dbReference type="Google" id="ProtNLM"/>
    </source>
</evidence>
<accession>A0A3M7DWY4</accession>
<dbReference type="VEuPathDB" id="FungiDB:BTJ68_04462"/>
<sequence length="223" mass="26178">MRLRIKMADVKPEDINLDDPPFPLTAIDRQVLATPDEEYHRITWEDLKHIITTNTLEQLKRLPSDLRRYLAWSYNVKQAYGGILPYVIQERLHWQPDPARSTKGPYFEHRSSIPFADPRDFAVLVNDWPYGFEAGIQHLLVWSKTPIPVDDEKGDVTPESRRLIEEFIEEFFVRPLGQGGKDQVQWFKNWVSLQSVRGVDHVHVLVRDVAPEQLAKWTERRDL</sequence>
<dbReference type="InterPro" id="IPR022036">
    <property type="entry name" value="DUF3605"/>
</dbReference>
<organism evidence="1 2">
    <name type="scientific">Hortaea werneckii</name>
    <name type="common">Black yeast</name>
    <name type="synonym">Cladosporium werneckii</name>
    <dbReference type="NCBI Taxonomy" id="91943"/>
    <lineage>
        <taxon>Eukaryota</taxon>
        <taxon>Fungi</taxon>
        <taxon>Dikarya</taxon>
        <taxon>Ascomycota</taxon>
        <taxon>Pezizomycotina</taxon>
        <taxon>Dothideomycetes</taxon>
        <taxon>Dothideomycetidae</taxon>
        <taxon>Mycosphaerellales</taxon>
        <taxon>Teratosphaeriaceae</taxon>
        <taxon>Hortaea</taxon>
    </lineage>
</organism>
<name>A0A3M7DWY4_HORWE</name>
<comment type="caution">
    <text evidence="1">The sequence shown here is derived from an EMBL/GenBank/DDBJ whole genome shotgun (WGS) entry which is preliminary data.</text>
</comment>
<proteinExistence type="predicted"/>
<dbReference type="GO" id="GO:0005737">
    <property type="term" value="C:cytoplasm"/>
    <property type="evidence" value="ECO:0007669"/>
    <property type="project" value="TreeGrafter"/>
</dbReference>
<evidence type="ECO:0000313" key="1">
    <source>
        <dbReference type="EMBL" id="RMY68416.1"/>
    </source>
</evidence>
<dbReference type="GO" id="GO:0006044">
    <property type="term" value="P:N-acetylglucosamine metabolic process"/>
    <property type="evidence" value="ECO:0007669"/>
    <property type="project" value="TreeGrafter"/>
</dbReference>
<dbReference type="PANTHER" id="PTHR35020:SF2">
    <property type="entry name" value="N-ACETYLGLUCOSAMINE-INDUCED PROTEIN 1"/>
    <property type="match status" value="1"/>
</dbReference>
<protein>
    <recommendedName>
        <fullName evidence="3">N-acetylglucosamine-induced protein 1</fullName>
    </recommendedName>
</protein>
<reference evidence="1 2" key="1">
    <citation type="journal article" date="2018" name="BMC Genomics">
        <title>Genomic evidence for intraspecific hybridization in a clonal and extremely halotolerant yeast.</title>
        <authorList>
            <person name="Gostincar C."/>
            <person name="Stajich J.E."/>
            <person name="Zupancic J."/>
            <person name="Zalar P."/>
            <person name="Gunde-Cimerman N."/>
        </authorList>
    </citation>
    <scope>NUCLEOTIDE SEQUENCE [LARGE SCALE GENOMIC DNA]</scope>
    <source>
        <strain evidence="1 2">EXF-2682</strain>
    </source>
</reference>
<dbReference type="AlphaFoldDB" id="A0A3M7DWY4"/>